<keyword evidence="10" id="KW-1185">Reference proteome</keyword>
<comment type="subcellular location">
    <subcellularLocation>
        <location evidence="1">Cell membrane</location>
        <topology evidence="1">Multi-pass membrane protein</topology>
    </subcellularLocation>
</comment>
<feature type="transmembrane region" description="Helical" evidence="8">
    <location>
        <begin position="309"/>
        <end position="334"/>
    </location>
</feature>
<comment type="caution">
    <text evidence="9">The sequence shown here is derived from an EMBL/GenBank/DDBJ whole genome shotgun (WGS) entry which is preliminary data.</text>
</comment>
<name>A0A2U2PED6_9SPHI</name>
<evidence type="ECO:0000256" key="1">
    <source>
        <dbReference type="ARBA" id="ARBA00004651"/>
    </source>
</evidence>
<dbReference type="Proteomes" id="UP000245647">
    <property type="component" value="Unassembled WGS sequence"/>
</dbReference>
<feature type="transmembrane region" description="Helical" evidence="8">
    <location>
        <begin position="278"/>
        <end position="297"/>
    </location>
</feature>
<protein>
    <submittedName>
        <fullName evidence="9">AI-2E family transporter</fullName>
    </submittedName>
</protein>
<dbReference type="AlphaFoldDB" id="A0A2U2PED6"/>
<keyword evidence="6 8" id="KW-1133">Transmembrane helix</keyword>
<evidence type="ECO:0000256" key="6">
    <source>
        <dbReference type="ARBA" id="ARBA00022989"/>
    </source>
</evidence>
<gene>
    <name evidence="9" type="ORF">DDR33_15050</name>
</gene>
<accession>A0A2U2PED6</accession>
<evidence type="ECO:0000313" key="10">
    <source>
        <dbReference type="Proteomes" id="UP000245647"/>
    </source>
</evidence>
<dbReference type="PANTHER" id="PTHR21716:SF53">
    <property type="entry name" value="PERMEASE PERM-RELATED"/>
    <property type="match status" value="1"/>
</dbReference>
<feature type="transmembrane region" description="Helical" evidence="8">
    <location>
        <begin position="161"/>
        <end position="180"/>
    </location>
</feature>
<comment type="similarity">
    <text evidence="2">Belongs to the autoinducer-2 exporter (AI-2E) (TC 2.A.86) family.</text>
</comment>
<evidence type="ECO:0000256" key="7">
    <source>
        <dbReference type="ARBA" id="ARBA00023136"/>
    </source>
</evidence>
<reference evidence="9 10" key="1">
    <citation type="submission" date="2018-04" db="EMBL/GenBank/DDBJ databases">
        <title>Pedobacter chongqingensis sp. nov., isolated from a rottenly hemp rope.</title>
        <authorList>
            <person name="Cai Y."/>
        </authorList>
    </citation>
    <scope>NUCLEOTIDE SEQUENCE [LARGE SCALE GENOMIC DNA]</scope>
    <source>
        <strain evidence="9 10">FJ4-8</strain>
    </source>
</reference>
<evidence type="ECO:0000256" key="4">
    <source>
        <dbReference type="ARBA" id="ARBA00022475"/>
    </source>
</evidence>
<dbReference type="EMBL" id="QEAS01000012">
    <property type="protein sequence ID" value="PWG79733.1"/>
    <property type="molecule type" value="Genomic_DNA"/>
</dbReference>
<evidence type="ECO:0000256" key="3">
    <source>
        <dbReference type="ARBA" id="ARBA00022448"/>
    </source>
</evidence>
<sequence length="378" mass="41484">MRAPFQNYFSFCVVSRGVAQNISISKSVQTLLLLFLIIGGLYFAREFLIPLTFGGLLATLILPFSRRLERKGIHKGIAIVMCLLGLLLIAGGILALIVWQVSDLATDVSEMQQQISGLIGKIRDFLSTAIGISGEKQKEIIEQQQQSSGVVQMASMVTGTMGVLVDFVLVTVYAFLFIYFRHRLKKFILMLVPAEEIDRTEKVISQSAKVAYQYLSGLSMMIVMLWIFYSIGFSIAGLKSAVFFAILCGILEIVPFVGNLTGTGIAVLMAVSQGEGSGLIFGVLGTYLFVQFIQSYILEPLVVGAEVNINPLFTIVVLVLGESLWGIAGMILAIPLLGITKILFDNIESLKPYAYLIGGDSKQRKGWGERMRKLLGRK</sequence>
<evidence type="ECO:0000256" key="2">
    <source>
        <dbReference type="ARBA" id="ARBA00009773"/>
    </source>
</evidence>
<keyword evidence="5 8" id="KW-0812">Transmembrane</keyword>
<dbReference type="Pfam" id="PF01594">
    <property type="entry name" value="AI-2E_transport"/>
    <property type="match status" value="1"/>
</dbReference>
<feature type="transmembrane region" description="Helical" evidence="8">
    <location>
        <begin position="214"/>
        <end position="236"/>
    </location>
</feature>
<feature type="transmembrane region" description="Helical" evidence="8">
    <location>
        <begin position="21"/>
        <end position="41"/>
    </location>
</feature>
<evidence type="ECO:0000313" key="9">
    <source>
        <dbReference type="EMBL" id="PWG79733.1"/>
    </source>
</evidence>
<evidence type="ECO:0000256" key="8">
    <source>
        <dbReference type="SAM" id="Phobius"/>
    </source>
</evidence>
<proteinExistence type="inferred from homology"/>
<keyword evidence="4" id="KW-1003">Cell membrane</keyword>
<keyword evidence="3" id="KW-0813">Transport</keyword>
<feature type="transmembrane region" description="Helical" evidence="8">
    <location>
        <begin position="47"/>
        <end position="65"/>
    </location>
</feature>
<organism evidence="9 10">
    <name type="scientific">Pararcticibacter amylolyticus</name>
    <dbReference type="NCBI Taxonomy" id="2173175"/>
    <lineage>
        <taxon>Bacteria</taxon>
        <taxon>Pseudomonadati</taxon>
        <taxon>Bacteroidota</taxon>
        <taxon>Sphingobacteriia</taxon>
        <taxon>Sphingobacteriales</taxon>
        <taxon>Sphingobacteriaceae</taxon>
        <taxon>Pararcticibacter</taxon>
    </lineage>
</organism>
<keyword evidence="7 8" id="KW-0472">Membrane</keyword>
<dbReference type="InterPro" id="IPR002549">
    <property type="entry name" value="AI-2E-like"/>
</dbReference>
<dbReference type="GO" id="GO:0005886">
    <property type="term" value="C:plasma membrane"/>
    <property type="evidence" value="ECO:0007669"/>
    <property type="project" value="UniProtKB-SubCell"/>
</dbReference>
<feature type="transmembrane region" description="Helical" evidence="8">
    <location>
        <begin position="242"/>
        <end position="271"/>
    </location>
</feature>
<dbReference type="OrthoDB" id="9793390at2"/>
<feature type="transmembrane region" description="Helical" evidence="8">
    <location>
        <begin position="77"/>
        <end position="101"/>
    </location>
</feature>
<evidence type="ECO:0000256" key="5">
    <source>
        <dbReference type="ARBA" id="ARBA00022692"/>
    </source>
</evidence>
<dbReference type="PANTHER" id="PTHR21716">
    <property type="entry name" value="TRANSMEMBRANE PROTEIN"/>
    <property type="match status" value="1"/>
</dbReference>